<dbReference type="EMBL" id="JASBNA010000006">
    <property type="protein sequence ID" value="KAK7690506.1"/>
    <property type="molecule type" value="Genomic_DNA"/>
</dbReference>
<dbReference type="Proteomes" id="UP001385951">
    <property type="component" value="Unassembled WGS sequence"/>
</dbReference>
<organism evidence="2 3">
    <name type="scientific">Cerrena zonata</name>
    <dbReference type="NCBI Taxonomy" id="2478898"/>
    <lineage>
        <taxon>Eukaryota</taxon>
        <taxon>Fungi</taxon>
        <taxon>Dikarya</taxon>
        <taxon>Basidiomycota</taxon>
        <taxon>Agaricomycotina</taxon>
        <taxon>Agaricomycetes</taxon>
        <taxon>Polyporales</taxon>
        <taxon>Cerrenaceae</taxon>
        <taxon>Cerrena</taxon>
    </lineage>
</organism>
<evidence type="ECO:0000313" key="3">
    <source>
        <dbReference type="Proteomes" id="UP001385951"/>
    </source>
</evidence>
<feature type="transmembrane region" description="Helical" evidence="1">
    <location>
        <begin position="5"/>
        <end position="23"/>
    </location>
</feature>
<gene>
    <name evidence="2" type="ORF">QCA50_005604</name>
</gene>
<evidence type="ECO:0000313" key="2">
    <source>
        <dbReference type="EMBL" id="KAK7690506.1"/>
    </source>
</evidence>
<accession>A0AAW0GC63</accession>
<feature type="transmembrane region" description="Helical" evidence="1">
    <location>
        <begin position="43"/>
        <end position="63"/>
    </location>
</feature>
<sequence length="131" mass="15578">MHQYLYYLVPYPFQILATVPQYIMRDTYPVNFKFNQIITMFTYASYFYKYLFSWVPTVLVMLFDDVVMPVRVKKNLGLVPASSIWKTVSRTSRYHFFKFTQVGSQLEGPSKRGRTFALCPGVPWHSLWYQS</sequence>
<name>A0AAW0GC63_9APHY</name>
<dbReference type="AlphaFoldDB" id="A0AAW0GC63"/>
<evidence type="ECO:0000256" key="1">
    <source>
        <dbReference type="SAM" id="Phobius"/>
    </source>
</evidence>
<proteinExistence type="predicted"/>
<reference evidence="2 3" key="1">
    <citation type="submission" date="2022-09" db="EMBL/GenBank/DDBJ databases">
        <authorList>
            <person name="Palmer J.M."/>
        </authorList>
    </citation>
    <scope>NUCLEOTIDE SEQUENCE [LARGE SCALE GENOMIC DNA]</scope>
    <source>
        <strain evidence="2 3">DSM 7382</strain>
    </source>
</reference>
<keyword evidence="3" id="KW-1185">Reference proteome</keyword>
<comment type="caution">
    <text evidence="2">The sequence shown here is derived from an EMBL/GenBank/DDBJ whole genome shotgun (WGS) entry which is preliminary data.</text>
</comment>
<keyword evidence="1" id="KW-0472">Membrane</keyword>
<keyword evidence="1" id="KW-0812">Transmembrane</keyword>
<keyword evidence="1" id="KW-1133">Transmembrane helix</keyword>
<protein>
    <submittedName>
        <fullName evidence="2">Uncharacterized protein</fullName>
    </submittedName>
</protein>